<dbReference type="EnsemblMetazoa" id="G5338.5">
    <property type="protein sequence ID" value="G5338.5:cds"/>
    <property type="gene ID" value="G5338"/>
</dbReference>
<dbReference type="Proteomes" id="UP000005408">
    <property type="component" value="Unassembled WGS sequence"/>
</dbReference>
<dbReference type="PANTHER" id="PTHR14187">
    <property type="entry name" value="ALPHA KINASE/ELONGATION FACTOR 2 KINASE"/>
    <property type="match status" value="1"/>
</dbReference>
<dbReference type="Gene3D" id="3.30.420.40">
    <property type="match status" value="2"/>
</dbReference>
<dbReference type="AlphaFoldDB" id="A0A8W8N4X9"/>
<keyword evidence="5" id="KW-1185">Reference proteome</keyword>
<dbReference type="PANTHER" id="PTHR14187:SF5">
    <property type="entry name" value="HEAT SHOCK 70 KDA PROTEIN 12A"/>
    <property type="match status" value="1"/>
</dbReference>
<evidence type="ECO:0000313" key="4">
    <source>
        <dbReference type="EnsemblMetazoa" id="G5338.4:cds"/>
    </source>
</evidence>
<organism evidence="4 5">
    <name type="scientific">Magallana gigas</name>
    <name type="common">Pacific oyster</name>
    <name type="synonym">Crassostrea gigas</name>
    <dbReference type="NCBI Taxonomy" id="29159"/>
    <lineage>
        <taxon>Eukaryota</taxon>
        <taxon>Metazoa</taxon>
        <taxon>Spiralia</taxon>
        <taxon>Lophotrochozoa</taxon>
        <taxon>Mollusca</taxon>
        <taxon>Bivalvia</taxon>
        <taxon>Autobranchia</taxon>
        <taxon>Pteriomorphia</taxon>
        <taxon>Ostreida</taxon>
        <taxon>Ostreoidea</taxon>
        <taxon>Ostreidae</taxon>
        <taxon>Magallana</taxon>
    </lineage>
</organism>
<protein>
    <recommendedName>
        <fullName evidence="6">Heat shock 70 kDa protein 12A</fullName>
    </recommendedName>
</protein>
<dbReference type="GO" id="GO:0140662">
    <property type="term" value="F:ATP-dependent protein folding chaperone"/>
    <property type="evidence" value="ECO:0007669"/>
    <property type="project" value="InterPro"/>
</dbReference>
<dbReference type="EnsemblMetazoa" id="G5338.2">
    <property type="protein sequence ID" value="G5338.2:cds"/>
    <property type="gene ID" value="G5338"/>
</dbReference>
<dbReference type="SUPFAM" id="SSF53067">
    <property type="entry name" value="Actin-like ATPase domain"/>
    <property type="match status" value="2"/>
</dbReference>
<evidence type="ECO:0008006" key="6">
    <source>
        <dbReference type="Google" id="ProtNLM"/>
    </source>
</evidence>
<accession>A0A8W8N4X9</accession>
<reference evidence="4" key="1">
    <citation type="submission" date="2022-08" db="UniProtKB">
        <authorList>
            <consortium name="EnsemblMetazoa"/>
        </authorList>
    </citation>
    <scope>IDENTIFICATION</scope>
    <source>
        <strain evidence="4">05x7-T-G4-1.051#20</strain>
    </source>
</reference>
<dbReference type="CDD" id="cd10229">
    <property type="entry name" value="ASKHA_NBD_HSP70_HSPA12"/>
    <property type="match status" value="1"/>
</dbReference>
<dbReference type="EnsemblMetazoa" id="G5338.1">
    <property type="protein sequence ID" value="G5338.1:cds"/>
    <property type="gene ID" value="G5338"/>
</dbReference>
<proteinExistence type="inferred from homology"/>
<dbReference type="InterPro" id="IPR013126">
    <property type="entry name" value="Hsp_70_fam"/>
</dbReference>
<sequence length="585" mass="65743">MAVSLPDKLFLAAIDFGTTFSGYAFAARGELQDDLSKIYVPHWRSSDGSLISYKTPTTVLLDKDEKLVDFGFDAETTYAELSENGEHEDYFYFRRFKMMLYDQVRTKKLTVDTTVADIRGREIQAVKVFAHAIRYLKDHLLDSQKPKGKIVKNDDILWVLTVPAIWDDTAKLFMRKAAQEAGIPGHQLMIALEPEAASIYCKHLPVEKLEGTNTISAFQPGSKYLVLDAGGGTVDITVHEVKPNGHLKELDRASGGDWGGTSVDMAFKSALAEIVTEGMIEGYCHKFTGDYIELFRDFEIKKRKCGKGNSSDSFITLKIPVTFTDECQETLNTDLTTLVNKSTYKDHIFWKTDKVRIDLPTFETFFQPACDGIVKHVKELFQSPKVKGVNKILMVGGFSESNILQDVVRRAFPNCQIIVPQEAGLAVLRGAVLFGCNPKAIDSRIAKYTYGVATNVEFDPEIHMESKREIIDGEDYCTDIFDKHVEKGEELIVDEAQAERSYLPMTHQQKAISFSIYTSTEDAPFYVDYCENIGKFEVSVPVGVDDRSVNVRMIFGRTELTAEARVVKTGEIMPGQFELPEEEKI</sequence>
<evidence type="ECO:0000256" key="1">
    <source>
        <dbReference type="ARBA" id="ARBA00007381"/>
    </source>
</evidence>
<keyword evidence="3" id="KW-0067">ATP-binding</keyword>
<evidence type="ECO:0000256" key="3">
    <source>
        <dbReference type="ARBA" id="ARBA00022840"/>
    </source>
</evidence>
<dbReference type="InterPro" id="IPR043129">
    <property type="entry name" value="ATPase_NBD"/>
</dbReference>
<dbReference type="OrthoDB" id="6103589at2759"/>
<dbReference type="Pfam" id="PF00012">
    <property type="entry name" value="HSP70"/>
    <property type="match status" value="1"/>
</dbReference>
<name>A0A8W8N4X9_MAGGI</name>
<evidence type="ECO:0000256" key="2">
    <source>
        <dbReference type="ARBA" id="ARBA00022741"/>
    </source>
</evidence>
<keyword evidence="2" id="KW-0547">Nucleotide-binding</keyword>
<comment type="similarity">
    <text evidence="1">Belongs to the heat shock protein 70 family.</text>
</comment>
<dbReference type="GO" id="GO:0005524">
    <property type="term" value="F:ATP binding"/>
    <property type="evidence" value="ECO:0007669"/>
    <property type="project" value="UniProtKB-KW"/>
</dbReference>
<evidence type="ECO:0000313" key="5">
    <source>
        <dbReference type="Proteomes" id="UP000005408"/>
    </source>
</evidence>
<dbReference type="EnsemblMetazoa" id="G5338.4">
    <property type="protein sequence ID" value="G5338.4:cds"/>
    <property type="gene ID" value="G5338"/>
</dbReference>
<dbReference type="OMA" id="NSEYKWA"/>